<accession>A0A2P2P807</accession>
<organism evidence="1">
    <name type="scientific">Rhizophora mucronata</name>
    <name type="common">Asiatic mangrove</name>
    <dbReference type="NCBI Taxonomy" id="61149"/>
    <lineage>
        <taxon>Eukaryota</taxon>
        <taxon>Viridiplantae</taxon>
        <taxon>Streptophyta</taxon>
        <taxon>Embryophyta</taxon>
        <taxon>Tracheophyta</taxon>
        <taxon>Spermatophyta</taxon>
        <taxon>Magnoliopsida</taxon>
        <taxon>eudicotyledons</taxon>
        <taxon>Gunneridae</taxon>
        <taxon>Pentapetalae</taxon>
        <taxon>rosids</taxon>
        <taxon>fabids</taxon>
        <taxon>Malpighiales</taxon>
        <taxon>Rhizophoraceae</taxon>
        <taxon>Rhizophora</taxon>
    </lineage>
</organism>
<dbReference type="EMBL" id="GGEC01070402">
    <property type="protein sequence ID" value="MBX50886.1"/>
    <property type="molecule type" value="Transcribed_RNA"/>
</dbReference>
<evidence type="ECO:0000313" key="1">
    <source>
        <dbReference type="EMBL" id="MBX50886.1"/>
    </source>
</evidence>
<protein>
    <submittedName>
        <fullName evidence="1">Uncharacterized protein</fullName>
    </submittedName>
</protein>
<dbReference type="AlphaFoldDB" id="A0A2P2P807"/>
<reference evidence="1" key="1">
    <citation type="submission" date="2018-02" db="EMBL/GenBank/DDBJ databases">
        <title>Rhizophora mucronata_Transcriptome.</title>
        <authorList>
            <person name="Meera S.P."/>
            <person name="Sreeshan A."/>
            <person name="Augustine A."/>
        </authorList>
    </citation>
    <scope>NUCLEOTIDE SEQUENCE</scope>
    <source>
        <tissue evidence="1">Leaf</tissue>
    </source>
</reference>
<sequence length="46" mass="5393">MTAMGHGEKPMMPRKMFACSFYLLSRIFFPLPRRSVKPEKRVNTTC</sequence>
<proteinExistence type="predicted"/>
<name>A0A2P2P807_RHIMU</name>